<proteinExistence type="predicted"/>
<reference evidence="1 2" key="1">
    <citation type="submission" date="2018-04" db="EMBL/GenBank/DDBJ databases">
        <title>Pedobacter chongqingensis sp. nov., isolated from a rottenly hemp rope.</title>
        <authorList>
            <person name="Cai Y."/>
        </authorList>
    </citation>
    <scope>NUCLEOTIDE SEQUENCE [LARGE SCALE GENOMIC DNA]</scope>
    <source>
        <strain evidence="1 2">FJ4-8</strain>
    </source>
</reference>
<dbReference type="InterPro" id="IPR015996">
    <property type="entry name" value="UCP028451"/>
</dbReference>
<dbReference type="AlphaFoldDB" id="A0A2U2PBT4"/>
<accession>A0A2U2PBT4</accession>
<comment type="caution">
    <text evidence="1">The sequence shown here is derived from an EMBL/GenBank/DDBJ whole genome shotgun (WGS) entry which is preliminary data.</text>
</comment>
<dbReference type="PANTHER" id="PTHR36452:SF1">
    <property type="entry name" value="DUF2461 DOMAIN-CONTAINING PROTEIN"/>
    <property type="match status" value="1"/>
</dbReference>
<dbReference type="EMBL" id="QEAS01000020">
    <property type="protein sequence ID" value="PWG78832.1"/>
    <property type="molecule type" value="Genomic_DNA"/>
</dbReference>
<keyword evidence="2" id="KW-1185">Reference proteome</keyword>
<evidence type="ECO:0000313" key="2">
    <source>
        <dbReference type="Proteomes" id="UP000245647"/>
    </source>
</evidence>
<dbReference type="PANTHER" id="PTHR36452">
    <property type="entry name" value="CHROMOSOME 12, WHOLE GENOME SHOTGUN SEQUENCE"/>
    <property type="match status" value="1"/>
</dbReference>
<dbReference type="OrthoDB" id="9794241at2"/>
<dbReference type="NCBIfam" id="TIGR02453">
    <property type="entry name" value="TIGR02453 family protein"/>
    <property type="match status" value="1"/>
</dbReference>
<dbReference type="Pfam" id="PF09365">
    <property type="entry name" value="DUF2461"/>
    <property type="match status" value="1"/>
</dbReference>
<evidence type="ECO:0000313" key="1">
    <source>
        <dbReference type="EMBL" id="PWG78832.1"/>
    </source>
</evidence>
<dbReference type="RefSeq" id="WP_109417690.1">
    <property type="nucleotide sequence ID" value="NZ_QEAS01000020.1"/>
</dbReference>
<sequence>MISTQTFAFLKSVSENNNREWFQEHKSEYEEARENVLFFTEKVIKGLSAFDPTIPADLNPKDCVMRIYRDIRFSKDKAPFKTNFGIAISSNGKNFKGPGYYIHLQPDKSFVAGGSWYPEKDELKAIRQEIDYNLGDWTSIVEHPAFTDVFGELDTEGKLRTAPKGYPADHPGIEYLKLKSFTAVCRVSDKDLVNRDSVKIVTGLFEKIYPLMVFLRNAIA</sequence>
<gene>
    <name evidence="1" type="ORF">DDR33_20625</name>
</gene>
<protein>
    <submittedName>
        <fullName evidence="1">TIGR02453 family protein</fullName>
    </submittedName>
</protein>
<dbReference type="PIRSF" id="PIRSF028451">
    <property type="entry name" value="UCP028451"/>
    <property type="match status" value="1"/>
</dbReference>
<name>A0A2U2PBT4_9SPHI</name>
<dbReference type="Proteomes" id="UP000245647">
    <property type="component" value="Unassembled WGS sequence"/>
</dbReference>
<organism evidence="1 2">
    <name type="scientific">Pararcticibacter amylolyticus</name>
    <dbReference type="NCBI Taxonomy" id="2173175"/>
    <lineage>
        <taxon>Bacteria</taxon>
        <taxon>Pseudomonadati</taxon>
        <taxon>Bacteroidota</taxon>
        <taxon>Sphingobacteriia</taxon>
        <taxon>Sphingobacteriales</taxon>
        <taxon>Sphingobacteriaceae</taxon>
        <taxon>Pararcticibacter</taxon>
    </lineage>
</organism>
<dbReference type="InterPro" id="IPR012808">
    <property type="entry name" value="CHP02453"/>
</dbReference>